<proteinExistence type="predicted"/>
<reference evidence="1 2" key="1">
    <citation type="submission" date="2017-12" db="EMBL/GenBank/DDBJ databases">
        <title>Comparative genomics of Botrytis spp.</title>
        <authorList>
            <person name="Valero-Jimenez C.A."/>
            <person name="Tapia P."/>
            <person name="Veloso J."/>
            <person name="Silva-Moreno E."/>
            <person name="Staats M."/>
            <person name="Valdes J.H."/>
            <person name="Van Kan J.A.L."/>
        </authorList>
    </citation>
    <scope>NUCLEOTIDE SEQUENCE [LARGE SCALE GENOMIC DNA]</scope>
    <source>
        <strain evidence="1 2">MUCL11595</strain>
    </source>
</reference>
<dbReference type="AlphaFoldDB" id="A0A4Z1IVH0"/>
<sequence length="204" mass="23121">MSSTAYLTPPGSAEIKAASLLPVADYTEEPNARDFPEFRKALGANGNIKLCSTSPVEDWNRKKRKRQDLDWSHRKAKIPSNGYGLTKEEMKTYREISDKFENILAAHAASGVIPYVVNLQISLPDHTKFLSARDSIRGKLPIGDSLLVSLEFLERWSRLTTPVFFKTKRSPTIDKWNEKMQEQDFTLRESAQWVRSANCTSNGL</sequence>
<name>A0A4Z1IVH0_9HELO</name>
<dbReference type="OrthoDB" id="3474233at2759"/>
<accession>A0A4Z1IVH0</accession>
<evidence type="ECO:0000313" key="1">
    <source>
        <dbReference type="EMBL" id="TGO63562.1"/>
    </source>
</evidence>
<organism evidence="1 2">
    <name type="scientific">Botryotinia convoluta</name>
    <dbReference type="NCBI Taxonomy" id="54673"/>
    <lineage>
        <taxon>Eukaryota</taxon>
        <taxon>Fungi</taxon>
        <taxon>Dikarya</taxon>
        <taxon>Ascomycota</taxon>
        <taxon>Pezizomycotina</taxon>
        <taxon>Leotiomycetes</taxon>
        <taxon>Helotiales</taxon>
        <taxon>Sclerotiniaceae</taxon>
        <taxon>Botryotinia</taxon>
    </lineage>
</organism>
<keyword evidence="2" id="KW-1185">Reference proteome</keyword>
<dbReference type="EMBL" id="PQXN01000012">
    <property type="protein sequence ID" value="TGO63562.1"/>
    <property type="molecule type" value="Genomic_DNA"/>
</dbReference>
<evidence type="ECO:0000313" key="2">
    <source>
        <dbReference type="Proteomes" id="UP000297527"/>
    </source>
</evidence>
<comment type="caution">
    <text evidence="1">The sequence shown here is derived from an EMBL/GenBank/DDBJ whole genome shotgun (WGS) entry which is preliminary data.</text>
</comment>
<gene>
    <name evidence="1" type="ORF">BCON_0012g00520</name>
</gene>
<dbReference type="Proteomes" id="UP000297527">
    <property type="component" value="Unassembled WGS sequence"/>
</dbReference>
<protein>
    <submittedName>
        <fullName evidence="1">Uncharacterized protein</fullName>
    </submittedName>
</protein>